<dbReference type="AlphaFoldDB" id="Q3ZAK8"/>
<reference evidence="1" key="1">
    <citation type="submission" date="2005-08" db="EMBL/GenBank/DDBJ databases">
        <authorList>
            <person name="Stapleton M."/>
            <person name="Carlson J."/>
            <person name="Chavez C."/>
            <person name="Frise E."/>
            <person name="George R."/>
            <person name="Pacleb J."/>
            <person name="Park S."/>
            <person name="Wan K."/>
            <person name="Yu C."/>
            <person name="Celniker S."/>
        </authorList>
    </citation>
    <scope>NUCLEOTIDE SEQUENCE</scope>
</reference>
<evidence type="ECO:0000313" key="1">
    <source>
        <dbReference type="EMBL" id="AAZ86782.1"/>
    </source>
</evidence>
<proteinExistence type="evidence at transcript level"/>
<protein>
    <submittedName>
        <fullName evidence="1">IP08850p</fullName>
    </submittedName>
</protein>
<dbReference type="EMBL" id="BT023861">
    <property type="protein sequence ID" value="AAZ86782.1"/>
    <property type="molecule type" value="mRNA"/>
</dbReference>
<sequence length="44" mass="4942">MSTVVIFTCVCCFVLLPSNKKIQNTSHFLPVPLLRRNPVGKPKD</sequence>
<accession>Q3ZAK8</accession>
<organism evidence="1">
    <name type="scientific">Drosophila melanogaster</name>
    <name type="common">Fruit fly</name>
    <dbReference type="NCBI Taxonomy" id="7227"/>
    <lineage>
        <taxon>Eukaryota</taxon>
        <taxon>Metazoa</taxon>
        <taxon>Ecdysozoa</taxon>
        <taxon>Arthropoda</taxon>
        <taxon>Hexapoda</taxon>
        <taxon>Insecta</taxon>
        <taxon>Pterygota</taxon>
        <taxon>Neoptera</taxon>
        <taxon>Endopterygota</taxon>
        <taxon>Diptera</taxon>
        <taxon>Brachycera</taxon>
        <taxon>Muscomorpha</taxon>
        <taxon>Ephydroidea</taxon>
        <taxon>Drosophilidae</taxon>
        <taxon>Drosophila</taxon>
        <taxon>Sophophora</taxon>
    </lineage>
</organism>
<name>Q3ZAK8_DROME</name>